<accession>A0A919CKW5</accession>
<keyword evidence="8" id="KW-0520">NAD</keyword>
<evidence type="ECO:0000313" key="14">
    <source>
        <dbReference type="Proteomes" id="UP000644693"/>
    </source>
</evidence>
<dbReference type="EMBL" id="BMYM01000002">
    <property type="protein sequence ID" value="GHD35196.1"/>
    <property type="molecule type" value="Genomic_DNA"/>
</dbReference>
<dbReference type="GO" id="GO:0035999">
    <property type="term" value="P:tetrahydrofolate interconversion"/>
    <property type="evidence" value="ECO:0007669"/>
    <property type="project" value="TreeGrafter"/>
</dbReference>
<keyword evidence="6 12" id="KW-0274">FAD</keyword>
<evidence type="ECO:0000313" key="13">
    <source>
        <dbReference type="EMBL" id="GHD35196.1"/>
    </source>
</evidence>
<dbReference type="GO" id="GO:0071949">
    <property type="term" value="F:FAD binding"/>
    <property type="evidence" value="ECO:0007669"/>
    <property type="project" value="TreeGrafter"/>
</dbReference>
<reference evidence="13" key="2">
    <citation type="submission" date="2020-09" db="EMBL/GenBank/DDBJ databases">
        <authorList>
            <person name="Sun Q."/>
            <person name="Kim S."/>
        </authorList>
    </citation>
    <scope>NUCLEOTIDE SEQUENCE</scope>
    <source>
        <strain evidence="13">KCTC 23430</strain>
    </source>
</reference>
<proteinExistence type="inferred from homology"/>
<sequence length="279" mass="30417">MSRTTDHISFEYFPPKTEAGVDKLLSETVPALAALDPEFSSVTYGAGGSTRERTIGVVNSLKDSGADVAPHLSFGGDEADTIAALLNSYRDAGVKRLVALRGDLPSGMGGSGQLVYANELVAFVREHTGDHFTISVAAYPEIHPQAESYDKDVYYLKGKFDAGADNAITQYFYNVESYFYFMDRCLAAGIDKPIYAGIMPITNYANLARFSKNCGAEIPRWICQRLEGFGDDQESVNKFGIEVVSQLCQTLMDNGAPGIHFYTMNQVEPTRQIVANLGS</sequence>
<evidence type="ECO:0000256" key="4">
    <source>
        <dbReference type="ARBA" id="ARBA00022605"/>
    </source>
</evidence>
<protein>
    <recommendedName>
        <fullName evidence="12">Methylenetetrahydrofolate reductase</fullName>
        <ecNumber evidence="12">1.5.1.54</ecNumber>
    </recommendedName>
</protein>
<dbReference type="InterPro" id="IPR029041">
    <property type="entry name" value="FAD-linked_oxidoreductase-like"/>
</dbReference>
<dbReference type="CDD" id="cd00537">
    <property type="entry name" value="MTHFR"/>
    <property type="match status" value="1"/>
</dbReference>
<evidence type="ECO:0000256" key="1">
    <source>
        <dbReference type="ARBA" id="ARBA00001974"/>
    </source>
</evidence>
<comment type="pathway">
    <text evidence="10">Amino-acid biosynthesis; L-methionine biosynthesis via de novo pathway.</text>
</comment>
<dbReference type="Pfam" id="PF02219">
    <property type="entry name" value="MTHFR"/>
    <property type="match status" value="1"/>
</dbReference>
<comment type="catalytic activity">
    <reaction evidence="11">
        <text>(6S)-5-methyl-5,6,7,8-tetrahydrofolate + NAD(+) = (6R)-5,10-methylene-5,6,7,8-tetrahydrofolate + NADH + H(+)</text>
        <dbReference type="Rhea" id="RHEA:19821"/>
        <dbReference type="ChEBI" id="CHEBI:15378"/>
        <dbReference type="ChEBI" id="CHEBI:15636"/>
        <dbReference type="ChEBI" id="CHEBI:18608"/>
        <dbReference type="ChEBI" id="CHEBI:57540"/>
        <dbReference type="ChEBI" id="CHEBI:57945"/>
        <dbReference type="EC" id="1.5.1.54"/>
    </reaction>
    <physiologicalReaction direction="right-to-left" evidence="11">
        <dbReference type="Rhea" id="RHEA:19823"/>
    </physiologicalReaction>
</comment>
<evidence type="ECO:0000256" key="2">
    <source>
        <dbReference type="ARBA" id="ARBA00004777"/>
    </source>
</evidence>
<reference evidence="13" key="1">
    <citation type="journal article" date="2014" name="Int. J. Syst. Evol. Microbiol.">
        <title>Complete genome sequence of Corynebacterium casei LMG S-19264T (=DSM 44701T), isolated from a smear-ripened cheese.</title>
        <authorList>
            <consortium name="US DOE Joint Genome Institute (JGI-PGF)"/>
            <person name="Walter F."/>
            <person name="Albersmeier A."/>
            <person name="Kalinowski J."/>
            <person name="Ruckert C."/>
        </authorList>
    </citation>
    <scope>NUCLEOTIDE SEQUENCE</scope>
    <source>
        <strain evidence="13">KCTC 23430</strain>
    </source>
</reference>
<evidence type="ECO:0000256" key="10">
    <source>
        <dbReference type="ARBA" id="ARBA00034478"/>
    </source>
</evidence>
<comment type="pathway">
    <text evidence="2 12">One-carbon metabolism; tetrahydrofolate interconversion.</text>
</comment>
<dbReference type="PANTHER" id="PTHR45754">
    <property type="entry name" value="METHYLENETETRAHYDROFOLATE REDUCTASE"/>
    <property type="match status" value="1"/>
</dbReference>
<dbReference type="InterPro" id="IPR004620">
    <property type="entry name" value="MTHF_reductase_bac"/>
</dbReference>
<evidence type="ECO:0000256" key="3">
    <source>
        <dbReference type="ARBA" id="ARBA00006743"/>
    </source>
</evidence>
<keyword evidence="14" id="KW-1185">Reference proteome</keyword>
<evidence type="ECO:0000256" key="12">
    <source>
        <dbReference type="RuleBase" id="RU003862"/>
    </source>
</evidence>
<keyword evidence="7 12" id="KW-0560">Oxidoreductase</keyword>
<name>A0A919CKW5_9GAMM</name>
<dbReference type="EC" id="1.5.1.54" evidence="12"/>
<keyword evidence="4" id="KW-0028">Amino-acid biosynthesis</keyword>
<dbReference type="GO" id="GO:0009086">
    <property type="term" value="P:methionine biosynthetic process"/>
    <property type="evidence" value="ECO:0007669"/>
    <property type="project" value="UniProtKB-KW"/>
</dbReference>
<dbReference type="GO" id="GO:0106312">
    <property type="term" value="F:methylenetetrahydrofolate reductase (NADH) activity"/>
    <property type="evidence" value="ECO:0007669"/>
    <property type="project" value="UniProtKB-EC"/>
</dbReference>
<evidence type="ECO:0000256" key="9">
    <source>
        <dbReference type="ARBA" id="ARBA00023167"/>
    </source>
</evidence>
<comment type="caution">
    <text evidence="13">The sequence shown here is derived from an EMBL/GenBank/DDBJ whole genome shotgun (WGS) entry which is preliminary data.</text>
</comment>
<evidence type="ECO:0000256" key="7">
    <source>
        <dbReference type="ARBA" id="ARBA00023002"/>
    </source>
</evidence>
<dbReference type="Proteomes" id="UP000644693">
    <property type="component" value="Unassembled WGS sequence"/>
</dbReference>
<organism evidence="13 14">
    <name type="scientific">Parahalioglobus pacificus</name>
    <dbReference type="NCBI Taxonomy" id="930806"/>
    <lineage>
        <taxon>Bacteria</taxon>
        <taxon>Pseudomonadati</taxon>
        <taxon>Pseudomonadota</taxon>
        <taxon>Gammaproteobacteria</taxon>
        <taxon>Cellvibrionales</taxon>
        <taxon>Halieaceae</taxon>
        <taxon>Parahalioglobus</taxon>
    </lineage>
</organism>
<dbReference type="RefSeq" id="WP_189477835.1">
    <property type="nucleotide sequence ID" value="NZ_BMYM01000002.1"/>
</dbReference>
<comment type="similarity">
    <text evidence="3 12">Belongs to the methylenetetrahydrofolate reductase family.</text>
</comment>
<comment type="cofactor">
    <cofactor evidence="1 12">
        <name>FAD</name>
        <dbReference type="ChEBI" id="CHEBI:57692"/>
    </cofactor>
</comment>
<keyword evidence="5 12" id="KW-0285">Flavoprotein</keyword>
<dbReference type="SUPFAM" id="SSF51730">
    <property type="entry name" value="FAD-linked oxidoreductase"/>
    <property type="match status" value="1"/>
</dbReference>
<dbReference type="InterPro" id="IPR003171">
    <property type="entry name" value="Mehydrof_redctse-like"/>
</dbReference>
<dbReference type="Gene3D" id="3.20.20.220">
    <property type="match status" value="1"/>
</dbReference>
<evidence type="ECO:0000256" key="5">
    <source>
        <dbReference type="ARBA" id="ARBA00022630"/>
    </source>
</evidence>
<evidence type="ECO:0000256" key="8">
    <source>
        <dbReference type="ARBA" id="ARBA00023027"/>
    </source>
</evidence>
<dbReference type="AlphaFoldDB" id="A0A919CKW5"/>
<evidence type="ECO:0000256" key="6">
    <source>
        <dbReference type="ARBA" id="ARBA00022827"/>
    </source>
</evidence>
<dbReference type="GO" id="GO:0005829">
    <property type="term" value="C:cytosol"/>
    <property type="evidence" value="ECO:0007669"/>
    <property type="project" value="InterPro"/>
</dbReference>
<dbReference type="NCBIfam" id="TIGR00676">
    <property type="entry name" value="fadh2"/>
    <property type="match status" value="1"/>
</dbReference>
<keyword evidence="9" id="KW-0486">Methionine biosynthesis</keyword>
<gene>
    <name evidence="13" type="primary">metF</name>
    <name evidence="13" type="ORF">GCM10007053_21820</name>
</gene>
<evidence type="ECO:0000256" key="11">
    <source>
        <dbReference type="ARBA" id="ARBA00048628"/>
    </source>
</evidence>
<dbReference type="PANTHER" id="PTHR45754:SF3">
    <property type="entry name" value="METHYLENETETRAHYDROFOLATE REDUCTASE (NADPH)"/>
    <property type="match status" value="1"/>
</dbReference>